<dbReference type="Gene3D" id="3.40.50.150">
    <property type="entry name" value="Vaccinia Virus protein VP39"/>
    <property type="match status" value="1"/>
</dbReference>
<dbReference type="PATRIC" id="fig|693.5.peg.1332"/>
<dbReference type="RefSeq" id="WP_053394967.1">
    <property type="nucleotide sequence ID" value="NZ_CANLZT010000002.1"/>
</dbReference>
<proteinExistence type="predicted"/>
<evidence type="ECO:0000256" key="1">
    <source>
        <dbReference type="ARBA" id="ARBA00022679"/>
    </source>
</evidence>
<dbReference type="EMBL" id="LHPJ01000005">
    <property type="protein sequence ID" value="KOO04556.1"/>
    <property type="molecule type" value="Genomic_DNA"/>
</dbReference>
<dbReference type="InterPro" id="IPR029063">
    <property type="entry name" value="SAM-dependent_MTases_sf"/>
</dbReference>
<dbReference type="GO" id="GO:0032259">
    <property type="term" value="P:methylation"/>
    <property type="evidence" value="ECO:0007669"/>
    <property type="project" value="UniProtKB-KW"/>
</dbReference>
<dbReference type="Pfam" id="PF13489">
    <property type="entry name" value="Methyltransf_23"/>
    <property type="match status" value="1"/>
</dbReference>
<keyword evidence="1 2" id="KW-0808">Transferase</keyword>
<sequence>MAMSWDDVAANWENEKSTAVFANKAFESLQDIIELQGSHILDFGCGTGLLSQKLSPIVKDVVALDSSEAMIEQLDQKELDNVEPVVDMLTRGLVAMHPAFRRQFDTVVASSVCSFLPNYSDVADIVYSLLDEGGYFVHWDWLSETDEMGGMTISHAKRVLTCVGFAEVTVSTPFEIETPQGKATVLMAVAKK</sequence>
<keyword evidence="2" id="KW-0489">Methyltransferase</keyword>
<dbReference type="Proteomes" id="UP000037515">
    <property type="component" value="Unassembled WGS sequence"/>
</dbReference>
<dbReference type="PANTHER" id="PTHR43861:SF3">
    <property type="entry name" value="PUTATIVE (AFU_ORTHOLOGUE AFUA_2G14390)-RELATED"/>
    <property type="match status" value="1"/>
</dbReference>
<accession>A0A0M0HR78</accession>
<name>A0A0M0HR78_VIBNE</name>
<reference evidence="3" key="1">
    <citation type="submission" date="2015-08" db="EMBL/GenBank/DDBJ databases">
        <title>Vibrio galatheae sp. nov., a novel member of the Vibrionaceae family isolated from the Solomon Islands.</title>
        <authorList>
            <person name="Giubergia S."/>
            <person name="Machado H."/>
            <person name="Mateiu R.V."/>
            <person name="Gram L."/>
        </authorList>
    </citation>
    <scope>NUCLEOTIDE SEQUENCE [LARGE SCALE GENOMIC DNA]</scope>
    <source>
        <strain evidence="3">DSM 19584</strain>
    </source>
</reference>
<dbReference type="STRING" id="693.AKJ17_06525"/>
<dbReference type="GO" id="GO:0008168">
    <property type="term" value="F:methyltransferase activity"/>
    <property type="evidence" value="ECO:0007669"/>
    <property type="project" value="UniProtKB-KW"/>
</dbReference>
<evidence type="ECO:0000313" key="3">
    <source>
        <dbReference type="Proteomes" id="UP000037515"/>
    </source>
</evidence>
<dbReference type="CDD" id="cd02440">
    <property type="entry name" value="AdoMet_MTases"/>
    <property type="match status" value="1"/>
</dbReference>
<protein>
    <submittedName>
        <fullName evidence="2">SAM-dependent methyltransferase</fullName>
    </submittedName>
</protein>
<dbReference type="PANTHER" id="PTHR43861">
    <property type="entry name" value="TRANS-ACONITATE 2-METHYLTRANSFERASE-RELATED"/>
    <property type="match status" value="1"/>
</dbReference>
<dbReference type="AlphaFoldDB" id="A0A0M0HR78"/>
<gene>
    <name evidence="2" type="ORF">AKJ17_06525</name>
</gene>
<organism evidence="2 3">
    <name type="scientific">Vibrio nereis</name>
    <dbReference type="NCBI Taxonomy" id="693"/>
    <lineage>
        <taxon>Bacteria</taxon>
        <taxon>Pseudomonadati</taxon>
        <taxon>Pseudomonadota</taxon>
        <taxon>Gammaproteobacteria</taxon>
        <taxon>Vibrionales</taxon>
        <taxon>Vibrionaceae</taxon>
        <taxon>Vibrio</taxon>
    </lineage>
</organism>
<dbReference type="SUPFAM" id="SSF53335">
    <property type="entry name" value="S-adenosyl-L-methionine-dependent methyltransferases"/>
    <property type="match status" value="1"/>
</dbReference>
<dbReference type="OrthoDB" id="9791837at2"/>
<keyword evidence="3" id="KW-1185">Reference proteome</keyword>
<evidence type="ECO:0000313" key="2">
    <source>
        <dbReference type="EMBL" id="KOO04556.1"/>
    </source>
</evidence>
<comment type="caution">
    <text evidence="2">The sequence shown here is derived from an EMBL/GenBank/DDBJ whole genome shotgun (WGS) entry which is preliminary data.</text>
</comment>